<feature type="transmembrane region" description="Helical" evidence="9">
    <location>
        <begin position="351"/>
        <end position="375"/>
    </location>
</feature>
<evidence type="ECO:0000256" key="5">
    <source>
        <dbReference type="ARBA" id="ARBA00022692"/>
    </source>
</evidence>
<dbReference type="AlphaFoldDB" id="A0A379E457"/>
<evidence type="ECO:0000256" key="1">
    <source>
        <dbReference type="ARBA" id="ARBA00004651"/>
    </source>
</evidence>
<dbReference type="Gene3D" id="1.20.1740.10">
    <property type="entry name" value="Amino acid/polyamine transporter I"/>
    <property type="match status" value="1"/>
</dbReference>
<proteinExistence type="inferred from homology"/>
<name>A0A379E457_9BACT</name>
<evidence type="ECO:0000256" key="6">
    <source>
        <dbReference type="ARBA" id="ARBA00022847"/>
    </source>
</evidence>
<dbReference type="PANTHER" id="PTHR30330">
    <property type="entry name" value="AGSS FAMILY TRANSPORTER, SODIUM-ALANINE"/>
    <property type="match status" value="1"/>
</dbReference>
<feature type="transmembrane region" description="Helical" evidence="9">
    <location>
        <begin position="387"/>
        <end position="407"/>
    </location>
</feature>
<keyword evidence="4 9" id="KW-1003">Cell membrane</keyword>
<keyword evidence="7 9" id="KW-1133">Transmembrane helix</keyword>
<dbReference type="Proteomes" id="UP000255469">
    <property type="component" value="Unassembled WGS sequence"/>
</dbReference>
<evidence type="ECO:0000256" key="2">
    <source>
        <dbReference type="ARBA" id="ARBA00009261"/>
    </source>
</evidence>
<comment type="subcellular location">
    <subcellularLocation>
        <location evidence="1 9">Cell membrane</location>
        <topology evidence="1 9">Multi-pass membrane protein</topology>
    </subcellularLocation>
</comment>
<evidence type="ECO:0000256" key="4">
    <source>
        <dbReference type="ARBA" id="ARBA00022475"/>
    </source>
</evidence>
<dbReference type="PROSITE" id="PS51257">
    <property type="entry name" value="PROKAR_LIPOPROTEIN"/>
    <property type="match status" value="1"/>
</dbReference>
<protein>
    <submittedName>
        <fullName evidence="10">Na+/alanine symporter</fullName>
    </submittedName>
</protein>
<gene>
    <name evidence="10" type="ORF">NCTC13067_01161</name>
</gene>
<feature type="transmembrane region" description="Helical" evidence="9">
    <location>
        <begin position="218"/>
        <end position="239"/>
    </location>
</feature>
<keyword evidence="6 9" id="KW-0769">Symport</keyword>
<feature type="transmembrane region" description="Helical" evidence="9">
    <location>
        <begin position="21"/>
        <end position="40"/>
    </location>
</feature>
<evidence type="ECO:0000256" key="7">
    <source>
        <dbReference type="ARBA" id="ARBA00022989"/>
    </source>
</evidence>
<evidence type="ECO:0000313" key="11">
    <source>
        <dbReference type="Proteomes" id="UP000255469"/>
    </source>
</evidence>
<organism evidence="10 11">
    <name type="scientific">Prevotella denticola</name>
    <dbReference type="NCBI Taxonomy" id="28129"/>
    <lineage>
        <taxon>Bacteria</taxon>
        <taxon>Pseudomonadati</taxon>
        <taxon>Bacteroidota</taxon>
        <taxon>Bacteroidia</taxon>
        <taxon>Bacteroidales</taxon>
        <taxon>Prevotellaceae</taxon>
        <taxon>Prevotella</taxon>
    </lineage>
</organism>
<keyword evidence="3 9" id="KW-0813">Transport</keyword>
<evidence type="ECO:0000256" key="3">
    <source>
        <dbReference type="ARBA" id="ARBA00022448"/>
    </source>
</evidence>
<dbReference type="InterPro" id="IPR001463">
    <property type="entry name" value="Na/Ala_symport"/>
</dbReference>
<feature type="transmembrane region" description="Helical" evidence="9">
    <location>
        <begin position="106"/>
        <end position="129"/>
    </location>
</feature>
<keyword evidence="8 9" id="KW-0472">Membrane</keyword>
<dbReference type="GO" id="GO:0005283">
    <property type="term" value="F:amino acid:sodium symporter activity"/>
    <property type="evidence" value="ECO:0007669"/>
    <property type="project" value="InterPro"/>
</dbReference>
<comment type="similarity">
    <text evidence="2 9">Belongs to the alanine or glycine:cation symporter (AGCS) (TC 2.A.25) family.</text>
</comment>
<keyword evidence="5 9" id="KW-0812">Transmembrane</keyword>
<feature type="transmembrane region" description="Helical" evidence="9">
    <location>
        <begin position="245"/>
        <end position="266"/>
    </location>
</feature>
<feature type="transmembrane region" description="Helical" evidence="9">
    <location>
        <begin position="419"/>
        <end position="440"/>
    </location>
</feature>
<evidence type="ECO:0000313" key="10">
    <source>
        <dbReference type="EMBL" id="SUB87493.1"/>
    </source>
</evidence>
<feature type="transmembrane region" description="Helical" evidence="9">
    <location>
        <begin position="150"/>
        <end position="171"/>
    </location>
</feature>
<reference evidence="10 11" key="1">
    <citation type="submission" date="2018-06" db="EMBL/GenBank/DDBJ databases">
        <authorList>
            <consortium name="Pathogen Informatics"/>
            <person name="Doyle S."/>
        </authorList>
    </citation>
    <scope>NUCLEOTIDE SEQUENCE [LARGE SCALE GENOMIC DNA]</scope>
    <source>
        <strain evidence="10 11">NCTC13067</strain>
    </source>
</reference>
<feature type="transmembrane region" description="Helical" evidence="9">
    <location>
        <begin position="309"/>
        <end position="331"/>
    </location>
</feature>
<dbReference type="FunFam" id="1.20.1740.10:FF:000004">
    <property type="entry name" value="Sodium:alanine symporter family protein"/>
    <property type="match status" value="1"/>
</dbReference>
<dbReference type="RefSeq" id="WP_004352369.1">
    <property type="nucleotide sequence ID" value="NZ_CAJPOG010000067.1"/>
</dbReference>
<evidence type="ECO:0000256" key="8">
    <source>
        <dbReference type="ARBA" id="ARBA00023136"/>
    </source>
</evidence>
<dbReference type="Pfam" id="PF01235">
    <property type="entry name" value="Na_Ala_symp"/>
    <property type="match status" value="1"/>
</dbReference>
<evidence type="ECO:0000256" key="9">
    <source>
        <dbReference type="RuleBase" id="RU363064"/>
    </source>
</evidence>
<feature type="transmembrane region" description="Helical" evidence="9">
    <location>
        <begin position="191"/>
        <end position="209"/>
    </location>
</feature>
<dbReference type="PRINTS" id="PR00175">
    <property type="entry name" value="NAALASMPORT"/>
</dbReference>
<dbReference type="PANTHER" id="PTHR30330:SF1">
    <property type="entry name" value="AMINO-ACID CARRIER PROTEIN ALST"/>
    <property type="match status" value="1"/>
</dbReference>
<dbReference type="GO" id="GO:0005886">
    <property type="term" value="C:plasma membrane"/>
    <property type="evidence" value="ECO:0007669"/>
    <property type="project" value="UniProtKB-SubCell"/>
</dbReference>
<accession>A0A379E457</accession>
<dbReference type="PROSITE" id="PS00873">
    <property type="entry name" value="NA_ALANINE_SYMP"/>
    <property type="match status" value="1"/>
</dbReference>
<sequence length="474" mass="51160">MRDFFSADGWLNTSIVSINDFLWSCILVAGLIACALWFTWKTRFVQFRMIGEMIRLLGESTGKHGDGEKHVSSFQAFAVSIASRVGTGNLAGVASAIAIGGPGAVFWMWVIALLGSATAFVESTLAQLYKRRHADSFIGGPAYYILHGMHCRWMAQLFAVLITMTFCMAYISVQSNTICGAMQKAFSVDPFWMGVVLAVLSLAIVFGGIQRIAKVSSVLVPLMAVGYVILALVIIAMNIQLIPHVFRIIVENAFGIGPVAGGGLGATMMNGIKRGLFSNEAGEGSAPNIAATASTTHPVKQGLIQSLGVFTDTLLVCSCTAFIIIISGIYTNSSESGILLTQGALESEVGSAGPVFVAIAIFFFAFSSIIGNYYYGEANVRFLTHRPSAIIFLRVITGGVMVMFGAVASLDLVWSLGDLFMGLITVCNLVAIFTLGKYAFRLLEDYRRQKRSGVKSPVFRRETMPEIAEELECW</sequence>
<dbReference type="NCBIfam" id="TIGR00835">
    <property type="entry name" value="agcS"/>
    <property type="match status" value="1"/>
</dbReference>
<dbReference type="EMBL" id="UGTM01000001">
    <property type="protein sequence ID" value="SUB87493.1"/>
    <property type="molecule type" value="Genomic_DNA"/>
</dbReference>